<evidence type="ECO:0000256" key="2">
    <source>
        <dbReference type="SAM" id="MobiDB-lite"/>
    </source>
</evidence>
<sequence>MAGWLKQGLSSLGEGISTLTKEILAEEPPDHHGDFSGAPPAATSSSGGDGRTSSHSFEALGARAEIERLRAMVIELEERSTQAEALANAKYQQVVRELESVTVLQRNEISQLQQQLSSHHVGGVSNGQPVQGGDADVFRDIDLFSSSPPPPLPELFPSRDGVSRSRSFSPDDGGRGHPHLSHRDSSSLDAGLVEALETELREKDSTIRHLTQEIARSKASMAERESVVPTTSAPRSEAEMQTEQLEAVVVIPRTAHTETQTPASMISDMKVQTETEPTPSSPTAETEVQTDQQESRQTVDAGVQLDWEMSDVDCQTPLPQVTDQAIQQDPDINRTCTPLTKRPSQAKRIPTVDAVVQTTEWPTVSQETQSTQSNPDVSDRDSQSEITGDVILFQDFQLAAEREQDLRELVQQLESQVAIGTASEAYHTNEVRASLADLSAQVRILTEARDLSLAELHGAEKRNGELVQSAVESAAGRRAPQAGAPHRERTGEGARPAERPQFGEPGAGVDRQLGRLGSATGGKQPSPHVRCTSRRGGRGHGRAVRRAAAALDEKSHQLTALQEEVARKEGARVDAALMKNMLMGYLVGPRNVQADILRMMMATLNFDELERHKVQSNQTSTLRALFGFRDVLPLVGGESHARNGRFVQQYAGEVYRTGEQAESGTAVLNGVPSTVFHDDGLRGGGRAHQQATDPSMAQDRMLEDILNGPGDADSDTSRNVDIV</sequence>
<accession>A0A9X6NF30</accession>
<protein>
    <recommendedName>
        <fullName evidence="3">GRIP domain-containing protein</fullName>
    </recommendedName>
</protein>
<feature type="region of interest" description="Disordered" evidence="2">
    <location>
        <begin position="217"/>
        <end position="241"/>
    </location>
</feature>
<feature type="region of interest" description="Disordered" evidence="2">
    <location>
        <begin position="360"/>
        <end position="383"/>
    </location>
</feature>
<feature type="region of interest" description="Disordered" evidence="2">
    <location>
        <begin position="140"/>
        <end position="188"/>
    </location>
</feature>
<feature type="compositionally biased region" description="Polar residues" evidence="2">
    <location>
        <begin position="228"/>
        <end position="241"/>
    </location>
</feature>
<gene>
    <name evidence="4" type="ORF">BV898_17289</name>
</gene>
<feature type="compositionally biased region" description="Low complexity" evidence="2">
    <location>
        <begin position="474"/>
        <end position="484"/>
    </location>
</feature>
<feature type="compositionally biased region" description="Basic residues" evidence="2">
    <location>
        <begin position="531"/>
        <end position="545"/>
    </location>
</feature>
<dbReference type="PROSITE" id="PS50913">
    <property type="entry name" value="GRIP"/>
    <property type="match status" value="1"/>
</dbReference>
<feature type="region of interest" description="Disordered" evidence="2">
    <location>
        <begin position="469"/>
        <end position="545"/>
    </location>
</feature>
<feature type="compositionally biased region" description="Low complexity" evidence="2">
    <location>
        <begin position="36"/>
        <end position="56"/>
    </location>
</feature>
<dbReference type="AlphaFoldDB" id="A0A9X6NF30"/>
<dbReference type="OrthoDB" id="425925at2759"/>
<feature type="compositionally biased region" description="Basic and acidic residues" evidence="2">
    <location>
        <begin position="485"/>
        <end position="498"/>
    </location>
</feature>
<organism evidence="4 5">
    <name type="scientific">Hypsibius exemplaris</name>
    <name type="common">Freshwater tardigrade</name>
    <dbReference type="NCBI Taxonomy" id="2072580"/>
    <lineage>
        <taxon>Eukaryota</taxon>
        <taxon>Metazoa</taxon>
        <taxon>Ecdysozoa</taxon>
        <taxon>Tardigrada</taxon>
        <taxon>Eutardigrada</taxon>
        <taxon>Parachela</taxon>
        <taxon>Hypsibioidea</taxon>
        <taxon>Hypsibiidae</taxon>
        <taxon>Hypsibius</taxon>
    </lineage>
</organism>
<feature type="compositionally biased region" description="Polar residues" evidence="2">
    <location>
        <begin position="360"/>
        <end position="376"/>
    </location>
</feature>
<evidence type="ECO:0000313" key="5">
    <source>
        <dbReference type="Proteomes" id="UP000192578"/>
    </source>
</evidence>
<feature type="region of interest" description="Disordered" evidence="2">
    <location>
        <begin position="20"/>
        <end position="59"/>
    </location>
</feature>
<feature type="compositionally biased region" description="Low complexity" evidence="2">
    <location>
        <begin position="274"/>
        <end position="287"/>
    </location>
</feature>
<evidence type="ECO:0000313" key="4">
    <source>
        <dbReference type="EMBL" id="OWA52847.1"/>
    </source>
</evidence>
<keyword evidence="1" id="KW-0175">Coiled coil</keyword>
<keyword evidence="5" id="KW-1185">Reference proteome</keyword>
<dbReference type="InterPro" id="IPR000237">
    <property type="entry name" value="GRIP_dom"/>
</dbReference>
<proteinExistence type="predicted"/>
<evidence type="ECO:0000259" key="3">
    <source>
        <dbReference type="PROSITE" id="PS50913"/>
    </source>
</evidence>
<evidence type="ECO:0000256" key="1">
    <source>
        <dbReference type="SAM" id="Coils"/>
    </source>
</evidence>
<name>A0A9X6NF30_HYPEX</name>
<feature type="domain" description="GRIP" evidence="3">
    <location>
        <begin position="568"/>
        <end position="617"/>
    </location>
</feature>
<feature type="region of interest" description="Disordered" evidence="2">
    <location>
        <begin position="255"/>
        <end position="298"/>
    </location>
</feature>
<feature type="coiled-coil region" evidence="1">
    <location>
        <begin position="59"/>
        <end position="115"/>
    </location>
</feature>
<dbReference type="EMBL" id="MTYJ01000289">
    <property type="protein sequence ID" value="OWA52847.1"/>
    <property type="molecule type" value="Genomic_DNA"/>
</dbReference>
<reference evidence="5" key="1">
    <citation type="submission" date="2017-01" db="EMBL/GenBank/DDBJ databases">
        <title>Comparative genomics of anhydrobiosis in the tardigrade Hypsibius dujardini.</title>
        <authorList>
            <person name="Yoshida Y."/>
            <person name="Koutsovoulos G."/>
            <person name="Laetsch D."/>
            <person name="Stevens L."/>
            <person name="Kumar S."/>
            <person name="Horikawa D."/>
            <person name="Ishino K."/>
            <person name="Komine S."/>
            <person name="Tomita M."/>
            <person name="Blaxter M."/>
            <person name="Arakawa K."/>
        </authorList>
    </citation>
    <scope>NUCLEOTIDE SEQUENCE [LARGE SCALE GENOMIC DNA]</scope>
    <source>
        <strain evidence="5">Z151</strain>
    </source>
</reference>
<feature type="compositionally biased region" description="Polar residues" evidence="2">
    <location>
        <begin position="289"/>
        <end position="298"/>
    </location>
</feature>
<comment type="caution">
    <text evidence="4">The sequence shown here is derived from an EMBL/GenBank/DDBJ whole genome shotgun (WGS) entry which is preliminary data.</text>
</comment>
<dbReference type="Proteomes" id="UP000192578">
    <property type="component" value="Unassembled WGS sequence"/>
</dbReference>